<name>X1GNL5_9ZZZZ</name>
<comment type="caution">
    <text evidence="1">The sequence shown here is derived from an EMBL/GenBank/DDBJ whole genome shotgun (WGS) entry which is preliminary data.</text>
</comment>
<reference evidence="1" key="1">
    <citation type="journal article" date="2014" name="Front. Microbiol.">
        <title>High frequency of phylogenetically diverse reductive dehalogenase-homologous genes in deep subseafloor sedimentary metagenomes.</title>
        <authorList>
            <person name="Kawai M."/>
            <person name="Futagami T."/>
            <person name="Toyoda A."/>
            <person name="Takaki Y."/>
            <person name="Nishi S."/>
            <person name="Hori S."/>
            <person name="Arai W."/>
            <person name="Tsubouchi T."/>
            <person name="Morono Y."/>
            <person name="Uchiyama I."/>
            <person name="Ito T."/>
            <person name="Fujiyama A."/>
            <person name="Inagaki F."/>
            <person name="Takami H."/>
        </authorList>
    </citation>
    <scope>NUCLEOTIDE SEQUENCE</scope>
    <source>
        <strain evidence="1">Expedition CK06-06</strain>
    </source>
</reference>
<evidence type="ECO:0008006" key="2">
    <source>
        <dbReference type="Google" id="ProtNLM"/>
    </source>
</evidence>
<dbReference type="AlphaFoldDB" id="X1GNL5"/>
<accession>X1GNL5</accession>
<proteinExistence type="predicted"/>
<evidence type="ECO:0000313" key="1">
    <source>
        <dbReference type="EMBL" id="GAH34593.1"/>
    </source>
</evidence>
<protein>
    <recommendedName>
        <fullName evidence="2">PARP-type domain-containing protein</fullName>
    </recommendedName>
</protein>
<feature type="non-terminal residue" evidence="1">
    <location>
        <position position="1"/>
    </location>
</feature>
<gene>
    <name evidence="1" type="ORF">S03H2_10327</name>
</gene>
<sequence>DSPFAGDPDCICSLCGKVISEDDVPIRMWNEHEPIREIRLHWDCFLKVKKYGRWDDR</sequence>
<organism evidence="1">
    <name type="scientific">marine sediment metagenome</name>
    <dbReference type="NCBI Taxonomy" id="412755"/>
    <lineage>
        <taxon>unclassified sequences</taxon>
        <taxon>metagenomes</taxon>
        <taxon>ecological metagenomes</taxon>
    </lineage>
</organism>
<dbReference type="EMBL" id="BARU01005318">
    <property type="protein sequence ID" value="GAH34593.1"/>
    <property type="molecule type" value="Genomic_DNA"/>
</dbReference>